<dbReference type="PANTHER" id="PTHR42840">
    <property type="entry name" value="NAD(P)-BINDING ROSSMANN-FOLD SUPERFAMILY PROTEIN-RELATED"/>
    <property type="match status" value="1"/>
</dbReference>
<evidence type="ECO:0000256" key="1">
    <source>
        <dbReference type="ARBA" id="ARBA00010928"/>
    </source>
</evidence>
<evidence type="ECO:0000259" key="4">
    <source>
        <dbReference type="Pfam" id="PF22725"/>
    </source>
</evidence>
<name>A0A9D4JZC6_DREPO</name>
<keyword evidence="2" id="KW-0560">Oxidoreductase</keyword>
<reference evidence="5" key="2">
    <citation type="submission" date="2020-11" db="EMBL/GenBank/DDBJ databases">
        <authorList>
            <person name="McCartney M.A."/>
            <person name="Auch B."/>
            <person name="Kono T."/>
            <person name="Mallez S."/>
            <person name="Becker A."/>
            <person name="Gohl D.M."/>
            <person name="Silverstein K.A.T."/>
            <person name="Koren S."/>
            <person name="Bechman K.B."/>
            <person name="Herman A."/>
            <person name="Abrahante J.E."/>
            <person name="Garbe J."/>
        </authorList>
    </citation>
    <scope>NUCLEOTIDE SEQUENCE</scope>
    <source>
        <strain evidence="5">Duluth1</strain>
        <tissue evidence="5">Whole animal</tissue>
    </source>
</reference>
<organism evidence="5 6">
    <name type="scientific">Dreissena polymorpha</name>
    <name type="common">Zebra mussel</name>
    <name type="synonym">Mytilus polymorpha</name>
    <dbReference type="NCBI Taxonomy" id="45954"/>
    <lineage>
        <taxon>Eukaryota</taxon>
        <taxon>Metazoa</taxon>
        <taxon>Spiralia</taxon>
        <taxon>Lophotrochozoa</taxon>
        <taxon>Mollusca</taxon>
        <taxon>Bivalvia</taxon>
        <taxon>Autobranchia</taxon>
        <taxon>Heteroconchia</taxon>
        <taxon>Euheterodonta</taxon>
        <taxon>Imparidentia</taxon>
        <taxon>Neoheterodontei</taxon>
        <taxon>Myida</taxon>
        <taxon>Dreissenoidea</taxon>
        <taxon>Dreissenidae</taxon>
        <taxon>Dreissena</taxon>
    </lineage>
</organism>
<comment type="caution">
    <text evidence="5">The sequence shown here is derived from an EMBL/GenBank/DDBJ whole genome shotgun (WGS) entry which is preliminary data.</text>
</comment>
<dbReference type="Pfam" id="PF22725">
    <property type="entry name" value="GFO_IDH_MocA_C3"/>
    <property type="match status" value="1"/>
</dbReference>
<dbReference type="PANTHER" id="PTHR42840:SF3">
    <property type="entry name" value="BINDING ROSSMANN FOLD OXIDOREDUCTASE, PUTATIVE (AFU_ORTHOLOGUE AFUA_2G10240)-RELATED"/>
    <property type="match status" value="1"/>
</dbReference>
<dbReference type="Gene3D" id="3.40.50.720">
    <property type="entry name" value="NAD(P)-binding Rossmann-like Domain"/>
    <property type="match status" value="1"/>
</dbReference>
<proteinExistence type="inferred from homology"/>
<dbReference type="SUPFAM" id="SSF51735">
    <property type="entry name" value="NAD(P)-binding Rossmann-fold domains"/>
    <property type="match status" value="1"/>
</dbReference>
<evidence type="ECO:0000313" key="5">
    <source>
        <dbReference type="EMBL" id="KAH3828679.1"/>
    </source>
</evidence>
<feature type="domain" description="Gfo/Idh/MocA-like oxidoreductase N-terminal" evidence="3">
    <location>
        <begin position="5"/>
        <end position="125"/>
    </location>
</feature>
<evidence type="ECO:0000256" key="2">
    <source>
        <dbReference type="ARBA" id="ARBA00023002"/>
    </source>
</evidence>
<accession>A0A9D4JZC6</accession>
<reference evidence="5" key="1">
    <citation type="journal article" date="2019" name="bioRxiv">
        <title>The Genome of the Zebra Mussel, Dreissena polymorpha: A Resource for Invasive Species Research.</title>
        <authorList>
            <person name="McCartney M.A."/>
            <person name="Auch B."/>
            <person name="Kono T."/>
            <person name="Mallez S."/>
            <person name="Zhang Y."/>
            <person name="Obille A."/>
            <person name="Becker A."/>
            <person name="Abrahante J.E."/>
            <person name="Garbe J."/>
            <person name="Badalamenti J.P."/>
            <person name="Herman A."/>
            <person name="Mangelson H."/>
            <person name="Liachko I."/>
            <person name="Sullivan S."/>
            <person name="Sone E.D."/>
            <person name="Koren S."/>
            <person name="Silverstein K.A.T."/>
            <person name="Beckman K.B."/>
            <person name="Gohl D.M."/>
        </authorList>
    </citation>
    <scope>NUCLEOTIDE SEQUENCE</scope>
    <source>
        <strain evidence="5">Duluth1</strain>
        <tissue evidence="5">Whole animal</tissue>
    </source>
</reference>
<dbReference type="InterPro" id="IPR055170">
    <property type="entry name" value="GFO_IDH_MocA-like_dom"/>
</dbReference>
<dbReference type="GO" id="GO:0000166">
    <property type="term" value="F:nucleotide binding"/>
    <property type="evidence" value="ECO:0007669"/>
    <property type="project" value="InterPro"/>
</dbReference>
<protein>
    <recommendedName>
        <fullName evidence="7">Inositol 2-dehydrogenase</fullName>
    </recommendedName>
</protein>
<keyword evidence="6" id="KW-1185">Reference proteome</keyword>
<dbReference type="Pfam" id="PF01408">
    <property type="entry name" value="GFO_IDH_MocA"/>
    <property type="match status" value="1"/>
</dbReference>
<dbReference type="Proteomes" id="UP000828390">
    <property type="component" value="Unassembled WGS sequence"/>
</dbReference>
<dbReference type="Gene3D" id="3.30.360.10">
    <property type="entry name" value="Dihydrodipicolinate Reductase, domain 2"/>
    <property type="match status" value="1"/>
</dbReference>
<dbReference type="GO" id="GO:0016491">
    <property type="term" value="F:oxidoreductase activity"/>
    <property type="evidence" value="ECO:0007669"/>
    <property type="project" value="UniProtKB-KW"/>
</dbReference>
<comment type="similarity">
    <text evidence="1">Belongs to the Gfo/Idh/MocA family.</text>
</comment>
<evidence type="ECO:0008006" key="7">
    <source>
        <dbReference type="Google" id="ProtNLM"/>
    </source>
</evidence>
<dbReference type="EMBL" id="JAIWYP010000005">
    <property type="protein sequence ID" value="KAH3828679.1"/>
    <property type="molecule type" value="Genomic_DNA"/>
</dbReference>
<dbReference type="InterPro" id="IPR000683">
    <property type="entry name" value="Gfo/Idh/MocA-like_OxRdtase_N"/>
</dbReference>
<dbReference type="InterPro" id="IPR036291">
    <property type="entry name" value="NAD(P)-bd_dom_sf"/>
</dbReference>
<gene>
    <name evidence="5" type="ORF">DPMN_130661</name>
</gene>
<dbReference type="OrthoDB" id="64915at2759"/>
<sequence length="336" mass="37783">MESIGVALFGLGRIGKIHLKNVLLNKRLTLLWIVDESEDNVKAELEHYGGQKEIQIAATRQIENVLADDRVSAVVICTPTDTHADLTIQSIKAGKHVMCEKPMSESNEKVAECYDTSEQCGKILFDAFNRKFDKSYRSMYDKVRSGEVGEVQFIRSTFRDTPLWRGAETFTQTFLCHDIDICCWFAGELPDSVVCVATAHDEKIKQAGDVDSCVVTMKFPNGAIGVMDFARYSCYGYDIRLEVFGTRGMLKMEPALESTVNEYRLTGKQESPFCASFPQRFQDAYIAELDHFIDAIQGKVEIYVGREVCERIGIVLDAIKQSYKTGTVVKITSNKQ</sequence>
<evidence type="ECO:0000259" key="3">
    <source>
        <dbReference type="Pfam" id="PF01408"/>
    </source>
</evidence>
<feature type="domain" description="GFO/IDH/MocA-like oxidoreductase" evidence="4">
    <location>
        <begin position="136"/>
        <end position="250"/>
    </location>
</feature>
<dbReference type="GO" id="GO:0006740">
    <property type="term" value="P:NADPH regeneration"/>
    <property type="evidence" value="ECO:0007669"/>
    <property type="project" value="TreeGrafter"/>
</dbReference>
<dbReference type="GO" id="GO:0005737">
    <property type="term" value="C:cytoplasm"/>
    <property type="evidence" value="ECO:0007669"/>
    <property type="project" value="TreeGrafter"/>
</dbReference>
<evidence type="ECO:0000313" key="6">
    <source>
        <dbReference type="Proteomes" id="UP000828390"/>
    </source>
</evidence>
<dbReference type="SUPFAM" id="SSF55347">
    <property type="entry name" value="Glyceraldehyde-3-phosphate dehydrogenase-like, C-terminal domain"/>
    <property type="match status" value="1"/>
</dbReference>
<dbReference type="AlphaFoldDB" id="A0A9D4JZC6"/>